<dbReference type="AlphaFoldDB" id="A0A448VMY2"/>
<proteinExistence type="predicted"/>
<dbReference type="GO" id="GO:0004081">
    <property type="term" value="F:bis(5'-nucleosyl)-tetraphosphatase (asymmetrical) activity"/>
    <property type="evidence" value="ECO:0007669"/>
    <property type="project" value="UniProtKB-EC"/>
</dbReference>
<accession>A0A448VMY2</accession>
<dbReference type="Proteomes" id="UP000272771">
    <property type="component" value="Chromosome"/>
</dbReference>
<dbReference type="PANTHER" id="PTHR42850:SF7">
    <property type="entry name" value="BIS(5'-NUCLEOSYL)-TETRAPHOSPHATASE PRPE [ASYMMETRICAL]"/>
    <property type="match status" value="1"/>
</dbReference>
<dbReference type="EC" id="3.6.1.17" evidence="2"/>
<evidence type="ECO:0000313" key="3">
    <source>
        <dbReference type="Proteomes" id="UP000272771"/>
    </source>
</evidence>
<sequence length="354" mass="41323">MSYRYRQTLPDAPLDIVGDVHGEWSALQALLHHLGYRDDGCHPQGRRLVFVGDLCDRGPDSPRVLKWFKQAYDNGYAYMVLGNHELNLLVHDPKDGSGWYFPQRESKDLPSYAPWQTQPEHEKSGLEQWLAEQPLVLERDDLRIVHAAWLPDSLAVLEQANGENLVGQYRRYDAELVEKLQTASWFPNYLQEQKQYAEACEDARTPPPPMPATTRYEFERSRLHPIRALTSGVEHIAKQPFYASGRWRFTARCAWWHDYTDNIPLFIGHYWRTWQPVPPSPHRENLMPPEGNAWLGTHQNVFCLDYSVGARWRDRKNGTPPHRSIFRLAALRWPEQVLVFDNGDCEPLQQTFRR</sequence>
<protein>
    <submittedName>
        <fullName evidence="2">Diadenosine tetraphosphatase</fullName>
        <ecNumber evidence="2">3.6.1.17</ecNumber>
    </submittedName>
</protein>
<dbReference type="GO" id="GO:0016791">
    <property type="term" value="F:phosphatase activity"/>
    <property type="evidence" value="ECO:0007669"/>
    <property type="project" value="TreeGrafter"/>
</dbReference>
<dbReference type="PANTHER" id="PTHR42850">
    <property type="entry name" value="METALLOPHOSPHOESTERASE"/>
    <property type="match status" value="1"/>
</dbReference>
<dbReference type="RefSeq" id="WP_004285227.1">
    <property type="nucleotide sequence ID" value="NZ_CAUJRG010000022.1"/>
</dbReference>
<dbReference type="OrthoDB" id="9807890at2"/>
<dbReference type="InterPro" id="IPR029052">
    <property type="entry name" value="Metallo-depent_PP-like"/>
</dbReference>
<reference evidence="2 3" key="1">
    <citation type="submission" date="2018-12" db="EMBL/GenBank/DDBJ databases">
        <authorList>
            <consortium name="Pathogen Informatics"/>
        </authorList>
    </citation>
    <scope>NUCLEOTIDE SEQUENCE [LARGE SCALE GENOMIC DNA]</scope>
    <source>
        <strain evidence="2 3">NCTC12742</strain>
    </source>
</reference>
<feature type="domain" description="Calcineurin-like phosphoesterase" evidence="1">
    <location>
        <begin position="14"/>
        <end position="153"/>
    </location>
</feature>
<dbReference type="Pfam" id="PF00149">
    <property type="entry name" value="Metallophos"/>
    <property type="match status" value="1"/>
</dbReference>
<dbReference type="InterPro" id="IPR050126">
    <property type="entry name" value="Ap4A_hydrolase"/>
</dbReference>
<dbReference type="GO" id="GO:0005737">
    <property type="term" value="C:cytoplasm"/>
    <property type="evidence" value="ECO:0007669"/>
    <property type="project" value="TreeGrafter"/>
</dbReference>
<keyword evidence="2" id="KW-0378">Hydrolase</keyword>
<dbReference type="STRING" id="28091.SAMEA3174300_01648"/>
<dbReference type="Gene3D" id="3.60.21.10">
    <property type="match status" value="1"/>
</dbReference>
<gene>
    <name evidence="2" type="primary">apaH_2</name>
    <name evidence="2" type="ORF">NCTC12742_01024</name>
</gene>
<evidence type="ECO:0000259" key="1">
    <source>
        <dbReference type="Pfam" id="PF00149"/>
    </source>
</evidence>
<keyword evidence="3" id="KW-1185">Reference proteome</keyword>
<organism evidence="2 3">
    <name type="scientific">Neisseria weaveri</name>
    <dbReference type="NCBI Taxonomy" id="28091"/>
    <lineage>
        <taxon>Bacteria</taxon>
        <taxon>Pseudomonadati</taxon>
        <taxon>Pseudomonadota</taxon>
        <taxon>Betaproteobacteria</taxon>
        <taxon>Neisseriales</taxon>
        <taxon>Neisseriaceae</taxon>
        <taxon>Neisseria</taxon>
    </lineage>
</organism>
<name>A0A448VMY2_9NEIS</name>
<dbReference type="SUPFAM" id="SSF56300">
    <property type="entry name" value="Metallo-dependent phosphatases"/>
    <property type="match status" value="1"/>
</dbReference>
<dbReference type="EMBL" id="LR134533">
    <property type="protein sequence ID" value="VEJ51101.1"/>
    <property type="molecule type" value="Genomic_DNA"/>
</dbReference>
<dbReference type="InterPro" id="IPR004843">
    <property type="entry name" value="Calcineurin-like_PHP"/>
</dbReference>
<evidence type="ECO:0000313" key="2">
    <source>
        <dbReference type="EMBL" id="VEJ51101.1"/>
    </source>
</evidence>